<feature type="compositionally biased region" description="Low complexity" evidence="1">
    <location>
        <begin position="67"/>
        <end position="87"/>
    </location>
</feature>
<dbReference type="InParanoid" id="E3MX19"/>
<reference evidence="2" key="1">
    <citation type="submission" date="2007-07" db="EMBL/GenBank/DDBJ databases">
        <title>PCAP assembly of the Caenorhabditis remanei genome.</title>
        <authorList>
            <consortium name="The Caenorhabditis remanei Sequencing Consortium"/>
            <person name="Wilson R.K."/>
        </authorList>
    </citation>
    <scope>NUCLEOTIDE SEQUENCE [LARGE SCALE GENOMIC DNA]</scope>
    <source>
        <strain evidence="2">PB4641</strain>
    </source>
</reference>
<feature type="compositionally biased region" description="Basic and acidic residues" evidence="1">
    <location>
        <begin position="1"/>
        <end position="12"/>
    </location>
</feature>
<proteinExistence type="predicted"/>
<dbReference type="AlphaFoldDB" id="E3MX19"/>
<dbReference type="Proteomes" id="UP000008281">
    <property type="component" value="Unassembled WGS sequence"/>
</dbReference>
<protein>
    <submittedName>
        <fullName evidence="2">Uncharacterized protein</fullName>
    </submittedName>
</protein>
<sequence>MYSKDKEDKGESYGKPLEQTIRRNSSNSGIPLTNSPPASPNGDSEVPEAVQFEEVEAENGQEEDPAPRASSPRASSPRESTPRASSPLTSSSQAPPDRLQSHVEAVVDKTTYKMRRLERNPMKTTVTDGGQKDNRNEEEPMFPMPARRQIGTPMQGETMPLYWTPQCSVPMSNQQVDRQPQTPTGGQNG</sequence>
<feature type="compositionally biased region" description="Polar residues" evidence="1">
    <location>
        <begin position="165"/>
        <end position="189"/>
    </location>
</feature>
<accession>E3MX19</accession>
<evidence type="ECO:0000313" key="2">
    <source>
        <dbReference type="EMBL" id="EFP11420.1"/>
    </source>
</evidence>
<feature type="compositionally biased region" description="Basic and acidic residues" evidence="1">
    <location>
        <begin position="99"/>
        <end position="121"/>
    </location>
</feature>
<evidence type="ECO:0000256" key="1">
    <source>
        <dbReference type="SAM" id="MobiDB-lite"/>
    </source>
</evidence>
<evidence type="ECO:0000313" key="3">
    <source>
        <dbReference type="Proteomes" id="UP000008281"/>
    </source>
</evidence>
<dbReference type="HOGENOM" id="CLU_1435683_0_0_1"/>
<organism evidence="3">
    <name type="scientific">Caenorhabditis remanei</name>
    <name type="common">Caenorhabditis vulgaris</name>
    <dbReference type="NCBI Taxonomy" id="31234"/>
    <lineage>
        <taxon>Eukaryota</taxon>
        <taxon>Metazoa</taxon>
        <taxon>Ecdysozoa</taxon>
        <taxon>Nematoda</taxon>
        <taxon>Chromadorea</taxon>
        <taxon>Rhabditida</taxon>
        <taxon>Rhabditina</taxon>
        <taxon>Rhabditomorpha</taxon>
        <taxon>Rhabditoidea</taxon>
        <taxon>Rhabditidae</taxon>
        <taxon>Peloderinae</taxon>
        <taxon>Caenorhabditis</taxon>
    </lineage>
</organism>
<dbReference type="EMBL" id="DS268489">
    <property type="protein sequence ID" value="EFP11420.1"/>
    <property type="molecule type" value="Genomic_DNA"/>
</dbReference>
<keyword evidence="3" id="KW-1185">Reference proteome</keyword>
<gene>
    <name evidence="2" type="ORF">CRE_09692</name>
</gene>
<feature type="compositionally biased region" description="Acidic residues" evidence="1">
    <location>
        <begin position="51"/>
        <end position="64"/>
    </location>
</feature>
<feature type="compositionally biased region" description="Polar residues" evidence="1">
    <location>
        <begin position="22"/>
        <end position="36"/>
    </location>
</feature>
<name>E3MX19_CAERE</name>
<feature type="region of interest" description="Disordered" evidence="1">
    <location>
        <begin position="1"/>
        <end position="189"/>
    </location>
</feature>